<sequence>MDRIKGVRGVALLKNRIIELLNEFKKRKIEKLNSRTITTNQLKNKKFIMTLSNLNEKCGVKNRKI</sequence>
<evidence type="ECO:0000313" key="1">
    <source>
        <dbReference type="EMBL" id="RNA32299.1"/>
    </source>
</evidence>
<proteinExistence type="predicted"/>
<name>A0A3M7S9C0_BRAPC</name>
<evidence type="ECO:0000313" key="2">
    <source>
        <dbReference type="Proteomes" id="UP000276133"/>
    </source>
</evidence>
<gene>
    <name evidence="1" type="ORF">BpHYR1_008619</name>
</gene>
<keyword evidence="2" id="KW-1185">Reference proteome</keyword>
<comment type="caution">
    <text evidence="1">The sequence shown here is derived from an EMBL/GenBank/DDBJ whole genome shotgun (WGS) entry which is preliminary data.</text>
</comment>
<protein>
    <submittedName>
        <fullName evidence="1">Uncharacterized protein</fullName>
    </submittedName>
</protein>
<reference evidence="1 2" key="1">
    <citation type="journal article" date="2018" name="Sci. Rep.">
        <title>Genomic signatures of local adaptation to the degree of environmental predictability in rotifers.</title>
        <authorList>
            <person name="Franch-Gras L."/>
            <person name="Hahn C."/>
            <person name="Garcia-Roger E.M."/>
            <person name="Carmona M.J."/>
            <person name="Serra M."/>
            <person name="Gomez A."/>
        </authorList>
    </citation>
    <scope>NUCLEOTIDE SEQUENCE [LARGE SCALE GENOMIC DNA]</scope>
    <source>
        <strain evidence="1">HYR1</strain>
    </source>
</reference>
<dbReference type="AlphaFoldDB" id="A0A3M7S9C0"/>
<dbReference type="EMBL" id="REGN01001818">
    <property type="protein sequence ID" value="RNA32299.1"/>
    <property type="molecule type" value="Genomic_DNA"/>
</dbReference>
<dbReference type="Proteomes" id="UP000276133">
    <property type="component" value="Unassembled WGS sequence"/>
</dbReference>
<accession>A0A3M7S9C0</accession>
<organism evidence="1 2">
    <name type="scientific">Brachionus plicatilis</name>
    <name type="common">Marine rotifer</name>
    <name type="synonym">Brachionus muelleri</name>
    <dbReference type="NCBI Taxonomy" id="10195"/>
    <lineage>
        <taxon>Eukaryota</taxon>
        <taxon>Metazoa</taxon>
        <taxon>Spiralia</taxon>
        <taxon>Gnathifera</taxon>
        <taxon>Rotifera</taxon>
        <taxon>Eurotatoria</taxon>
        <taxon>Monogononta</taxon>
        <taxon>Pseudotrocha</taxon>
        <taxon>Ploima</taxon>
        <taxon>Brachionidae</taxon>
        <taxon>Brachionus</taxon>
    </lineage>
</organism>